<proteinExistence type="predicted"/>
<dbReference type="AlphaFoldDB" id="A0A973VX76"/>
<comment type="caution">
    <text evidence="1">The sequence shown here is derived from an EMBL/GenBank/DDBJ whole genome shotgun (WGS) entry which is preliminary data.</text>
</comment>
<organism evidence="1">
    <name type="scientific">Bradyrhizobium septentrionale</name>
    <dbReference type="NCBI Taxonomy" id="1404411"/>
    <lineage>
        <taxon>Bacteria</taxon>
        <taxon>Pseudomonadati</taxon>
        <taxon>Pseudomonadota</taxon>
        <taxon>Alphaproteobacteria</taxon>
        <taxon>Hyphomicrobiales</taxon>
        <taxon>Nitrobacteraceae</taxon>
        <taxon>Bradyrhizobium</taxon>
    </lineage>
</organism>
<protein>
    <submittedName>
        <fullName evidence="1">Uncharacterized protein</fullName>
    </submittedName>
</protein>
<name>A0A973VX76_9BRAD</name>
<evidence type="ECO:0000313" key="1">
    <source>
        <dbReference type="EMBL" id="NVI43491.1"/>
    </source>
</evidence>
<gene>
    <name evidence="1" type="ORF">HAP48_010990</name>
</gene>
<dbReference type="RefSeq" id="WP_166208661.1">
    <property type="nucleotide sequence ID" value="NZ_CP088285.1"/>
</dbReference>
<reference evidence="1" key="1">
    <citation type="submission" date="2020-06" db="EMBL/GenBank/DDBJ databases">
        <title>Whole Genome Sequence of Bradyrhizobium sp. Strain 1S1.</title>
        <authorList>
            <person name="Bromfield E.S.P."/>
            <person name="Cloutier S."/>
        </authorList>
    </citation>
    <scope>NUCLEOTIDE SEQUENCE [LARGE SCALE GENOMIC DNA]</scope>
    <source>
        <strain evidence="1">1S1</strain>
    </source>
</reference>
<dbReference type="EMBL" id="JAAOLE020000001">
    <property type="protein sequence ID" value="NVI43491.1"/>
    <property type="molecule type" value="Genomic_DNA"/>
</dbReference>
<sequence>MSIKPAAAQDTENLQLLHAISTFAAHHKNKALVRHPFEETHDGETVKFYAEEEDILIICRSLVSR</sequence>
<accession>A0A973VX76</accession>